<dbReference type="Proteomes" id="UP000712600">
    <property type="component" value="Unassembled WGS sequence"/>
</dbReference>
<comment type="caution">
    <text evidence="2">The sequence shown here is derived from an EMBL/GenBank/DDBJ whole genome shotgun (WGS) entry which is preliminary data.</text>
</comment>
<accession>A0A8S9N679</accession>
<gene>
    <name evidence="2" type="ORF">F2Q69_00053298</name>
</gene>
<dbReference type="EMBL" id="QGKX02002183">
    <property type="protein sequence ID" value="KAF3488124.1"/>
    <property type="molecule type" value="Genomic_DNA"/>
</dbReference>
<name>A0A8S9N679_BRACR</name>
<organism evidence="2 3">
    <name type="scientific">Brassica cretica</name>
    <name type="common">Mustard</name>
    <dbReference type="NCBI Taxonomy" id="69181"/>
    <lineage>
        <taxon>Eukaryota</taxon>
        <taxon>Viridiplantae</taxon>
        <taxon>Streptophyta</taxon>
        <taxon>Embryophyta</taxon>
        <taxon>Tracheophyta</taxon>
        <taxon>Spermatophyta</taxon>
        <taxon>Magnoliopsida</taxon>
        <taxon>eudicotyledons</taxon>
        <taxon>Gunneridae</taxon>
        <taxon>Pentapetalae</taxon>
        <taxon>rosids</taxon>
        <taxon>malvids</taxon>
        <taxon>Brassicales</taxon>
        <taxon>Brassicaceae</taxon>
        <taxon>Brassiceae</taxon>
        <taxon>Brassica</taxon>
    </lineage>
</organism>
<dbReference type="AlphaFoldDB" id="A0A8S9N679"/>
<evidence type="ECO:0000256" key="1">
    <source>
        <dbReference type="SAM" id="MobiDB-lite"/>
    </source>
</evidence>
<protein>
    <submittedName>
        <fullName evidence="2">Uncharacterized protein</fullName>
    </submittedName>
</protein>
<reference evidence="2" key="1">
    <citation type="submission" date="2019-12" db="EMBL/GenBank/DDBJ databases">
        <title>Genome sequencing and annotation of Brassica cretica.</title>
        <authorList>
            <person name="Studholme D.J."/>
            <person name="Sarris P."/>
        </authorList>
    </citation>
    <scope>NUCLEOTIDE SEQUENCE</scope>
    <source>
        <strain evidence="2">PFS-109/04</strain>
        <tissue evidence="2">Leaf</tissue>
    </source>
</reference>
<sequence>MEGSPYRKFSISRGKGSVLGTGPGVLRSREPGFLLAGILRIGVLSSGDPEAGVLLGVNEETDHDSTCFFSEVRALDRMDLTNHICNLIMAGDYLRSTRDDYWGKIFHEEITQASGFQVPASRFRVPASESGSLPPARLQFSSWLRPRSLAHQQGPSMLTEANRDVMLTAAYRQENTLNDASPSSYHSIELSTDRLRKRHYIYSWEMSQPQPPGGKKRRILIKSKAHAAGNTSSTEDNTLLTSVARSNTGTTYEFLLVPAGPGLRPPVRPLLSLVPAGFGCQSQIRPLQSLVLAGSKSQPQSGPLQSLVPGGSGF</sequence>
<feature type="region of interest" description="Disordered" evidence="1">
    <location>
        <begin position="295"/>
        <end position="314"/>
    </location>
</feature>
<evidence type="ECO:0000313" key="2">
    <source>
        <dbReference type="EMBL" id="KAF3488124.1"/>
    </source>
</evidence>
<feature type="compositionally biased region" description="Polar residues" evidence="1">
    <location>
        <begin position="295"/>
        <end position="304"/>
    </location>
</feature>
<evidence type="ECO:0000313" key="3">
    <source>
        <dbReference type="Proteomes" id="UP000712600"/>
    </source>
</evidence>
<proteinExistence type="predicted"/>